<keyword evidence="6 9" id="KW-0227">DNA damage</keyword>
<evidence type="ECO:0000256" key="3">
    <source>
        <dbReference type="ARBA" id="ARBA00022490"/>
    </source>
</evidence>
<reference evidence="13" key="1">
    <citation type="submission" date="2017-02" db="EMBL/GenBank/DDBJ databases">
        <authorList>
            <person name="Varghese N."/>
            <person name="Submissions S."/>
        </authorList>
    </citation>
    <scope>NUCLEOTIDE SEQUENCE [LARGE SCALE GENOMIC DNA]</scope>
    <source>
        <strain evidence="13">DSM 16521</strain>
    </source>
</reference>
<dbReference type="AlphaFoldDB" id="A0A1T4R9S7"/>
<comment type="subcellular location">
    <subcellularLocation>
        <location evidence="9">Cytoplasm</location>
    </subcellularLocation>
</comment>
<dbReference type="GO" id="GO:0006307">
    <property type="term" value="P:DNA alkylation repair"/>
    <property type="evidence" value="ECO:0007669"/>
    <property type="project" value="UniProtKB-UniRule"/>
</dbReference>
<dbReference type="GO" id="GO:0003908">
    <property type="term" value="F:methylated-DNA-[protein]-cysteine S-methyltransferase activity"/>
    <property type="evidence" value="ECO:0007669"/>
    <property type="project" value="UniProtKB-UniRule"/>
</dbReference>
<feature type="domain" description="Methylguanine DNA methyltransferase ribonuclease-like" evidence="11">
    <location>
        <begin position="5"/>
        <end position="82"/>
    </location>
</feature>
<dbReference type="PROSITE" id="PS00374">
    <property type="entry name" value="MGMT"/>
    <property type="match status" value="1"/>
</dbReference>
<evidence type="ECO:0000256" key="8">
    <source>
        <dbReference type="ARBA" id="ARBA00049348"/>
    </source>
</evidence>
<comment type="miscellaneous">
    <text evidence="9">This enzyme catalyzes only one turnover and therefore is not strictly catalytic. According to one definition, an enzyme is a biocatalyst that acts repeatedly and over many reaction cycles.</text>
</comment>
<evidence type="ECO:0000256" key="7">
    <source>
        <dbReference type="ARBA" id="ARBA00023204"/>
    </source>
</evidence>
<evidence type="ECO:0000259" key="11">
    <source>
        <dbReference type="Pfam" id="PF02870"/>
    </source>
</evidence>
<evidence type="ECO:0000256" key="9">
    <source>
        <dbReference type="HAMAP-Rule" id="MF_00772"/>
    </source>
</evidence>
<dbReference type="OrthoDB" id="9802228at2"/>
<feature type="domain" description="Methylated-DNA-[protein]-cysteine S-methyltransferase DNA binding" evidence="10">
    <location>
        <begin position="87"/>
        <end position="166"/>
    </location>
</feature>
<protein>
    <recommendedName>
        <fullName evidence="9">Methylated-DNA--protein-cysteine methyltransferase</fullName>
        <ecNumber evidence="9">2.1.1.63</ecNumber>
    </recommendedName>
    <alternativeName>
        <fullName evidence="9">6-O-methylguanine-DNA methyltransferase</fullName>
        <shortName evidence="9">MGMT</shortName>
    </alternativeName>
    <alternativeName>
        <fullName evidence="9">O-6-methylguanine-DNA-alkyltransferase</fullName>
    </alternativeName>
</protein>
<accession>A0A1T4R9S7</accession>
<dbReference type="Proteomes" id="UP000189933">
    <property type="component" value="Unassembled WGS sequence"/>
</dbReference>
<evidence type="ECO:0000313" key="12">
    <source>
        <dbReference type="EMBL" id="SKA12428.1"/>
    </source>
</evidence>
<dbReference type="InterPro" id="IPR023546">
    <property type="entry name" value="MGMT"/>
</dbReference>
<dbReference type="InterPro" id="IPR036217">
    <property type="entry name" value="MethylDNA_cys_MeTrfase_DNAb"/>
</dbReference>
<dbReference type="Pfam" id="PF01035">
    <property type="entry name" value="DNA_binding_1"/>
    <property type="match status" value="1"/>
</dbReference>
<evidence type="ECO:0000256" key="5">
    <source>
        <dbReference type="ARBA" id="ARBA00022679"/>
    </source>
</evidence>
<keyword evidence="3 9" id="KW-0963">Cytoplasm</keyword>
<dbReference type="InterPro" id="IPR036631">
    <property type="entry name" value="MGMT_N_sf"/>
</dbReference>
<evidence type="ECO:0000256" key="4">
    <source>
        <dbReference type="ARBA" id="ARBA00022603"/>
    </source>
</evidence>
<dbReference type="InterPro" id="IPR014048">
    <property type="entry name" value="MethylDNA_cys_MeTrfase_DNA-bd"/>
</dbReference>
<comment type="similarity">
    <text evidence="2 9">Belongs to the MGMT family.</text>
</comment>
<name>A0A1T4R9S7_9FIRM</name>
<dbReference type="NCBIfam" id="TIGR00589">
    <property type="entry name" value="ogt"/>
    <property type="match status" value="1"/>
</dbReference>
<dbReference type="InterPro" id="IPR001497">
    <property type="entry name" value="MethylDNA_cys_MeTrfase_AS"/>
</dbReference>
<dbReference type="Gene3D" id="1.10.10.10">
    <property type="entry name" value="Winged helix-like DNA-binding domain superfamily/Winged helix DNA-binding domain"/>
    <property type="match status" value="1"/>
</dbReference>
<comment type="function">
    <text evidence="9">Involved in the cellular defense against the biological effects of O6-methylguanine (O6-MeG) and O4-methylthymine (O4-MeT) in DNA. Repairs the methylated nucleobase in DNA by stoichiometrically transferring the methyl group to a cysteine residue in the enzyme. This is a suicide reaction: the enzyme is irreversibly inactivated.</text>
</comment>
<dbReference type="InterPro" id="IPR036388">
    <property type="entry name" value="WH-like_DNA-bd_sf"/>
</dbReference>
<keyword evidence="7 9" id="KW-0234">DNA repair</keyword>
<dbReference type="GO" id="GO:0032259">
    <property type="term" value="P:methylation"/>
    <property type="evidence" value="ECO:0007669"/>
    <property type="project" value="UniProtKB-KW"/>
</dbReference>
<dbReference type="CDD" id="cd06445">
    <property type="entry name" value="ATase"/>
    <property type="match status" value="1"/>
</dbReference>
<dbReference type="GO" id="GO:0005737">
    <property type="term" value="C:cytoplasm"/>
    <property type="evidence" value="ECO:0007669"/>
    <property type="project" value="UniProtKB-SubCell"/>
</dbReference>
<dbReference type="SUPFAM" id="SSF53155">
    <property type="entry name" value="Methylated DNA-protein cysteine methyltransferase domain"/>
    <property type="match status" value="1"/>
</dbReference>
<dbReference type="Gene3D" id="3.30.160.70">
    <property type="entry name" value="Methylated DNA-protein cysteine methyltransferase domain"/>
    <property type="match status" value="1"/>
</dbReference>
<organism evidence="12 13">
    <name type="scientific">Carboxydocella sporoproducens DSM 16521</name>
    <dbReference type="NCBI Taxonomy" id="1121270"/>
    <lineage>
        <taxon>Bacteria</taxon>
        <taxon>Bacillati</taxon>
        <taxon>Bacillota</taxon>
        <taxon>Clostridia</taxon>
        <taxon>Eubacteriales</taxon>
        <taxon>Clostridiales Family XVI. Incertae Sedis</taxon>
        <taxon>Carboxydocella</taxon>
    </lineage>
</organism>
<keyword evidence="4 9" id="KW-0489">Methyltransferase</keyword>
<keyword evidence="13" id="KW-1185">Reference proteome</keyword>
<dbReference type="EC" id="2.1.1.63" evidence="9"/>
<dbReference type="PANTHER" id="PTHR10815:SF5">
    <property type="entry name" value="METHYLATED-DNA--PROTEIN-CYSTEINE METHYLTRANSFERASE"/>
    <property type="match status" value="1"/>
</dbReference>
<comment type="catalytic activity">
    <reaction evidence="8 9">
        <text>a 6-O-methyl-2'-deoxyguanosine in DNA + L-cysteinyl-[protein] = S-methyl-L-cysteinyl-[protein] + a 2'-deoxyguanosine in DNA</text>
        <dbReference type="Rhea" id="RHEA:24000"/>
        <dbReference type="Rhea" id="RHEA-COMP:10131"/>
        <dbReference type="Rhea" id="RHEA-COMP:10132"/>
        <dbReference type="Rhea" id="RHEA-COMP:11367"/>
        <dbReference type="Rhea" id="RHEA-COMP:11368"/>
        <dbReference type="ChEBI" id="CHEBI:29950"/>
        <dbReference type="ChEBI" id="CHEBI:82612"/>
        <dbReference type="ChEBI" id="CHEBI:85445"/>
        <dbReference type="ChEBI" id="CHEBI:85448"/>
        <dbReference type="EC" id="2.1.1.63"/>
    </reaction>
</comment>
<evidence type="ECO:0000256" key="1">
    <source>
        <dbReference type="ARBA" id="ARBA00001286"/>
    </source>
</evidence>
<dbReference type="EMBL" id="FUXM01000026">
    <property type="protein sequence ID" value="SKA12428.1"/>
    <property type="molecule type" value="Genomic_DNA"/>
</dbReference>
<dbReference type="PANTHER" id="PTHR10815">
    <property type="entry name" value="METHYLATED-DNA--PROTEIN-CYSTEINE METHYLTRANSFERASE"/>
    <property type="match status" value="1"/>
</dbReference>
<dbReference type="HAMAP" id="MF_00772">
    <property type="entry name" value="OGT"/>
    <property type="match status" value="1"/>
</dbReference>
<evidence type="ECO:0000256" key="6">
    <source>
        <dbReference type="ARBA" id="ARBA00022763"/>
    </source>
</evidence>
<evidence type="ECO:0000256" key="2">
    <source>
        <dbReference type="ARBA" id="ARBA00008711"/>
    </source>
</evidence>
<proteinExistence type="inferred from homology"/>
<feature type="active site" description="Nucleophile; methyl group acceptor" evidence="9">
    <location>
        <position position="138"/>
    </location>
</feature>
<dbReference type="Pfam" id="PF02870">
    <property type="entry name" value="Methyltransf_1N"/>
    <property type="match status" value="1"/>
</dbReference>
<keyword evidence="5 9" id="KW-0808">Transferase</keyword>
<dbReference type="FunFam" id="1.10.10.10:FF:000214">
    <property type="entry name" value="Methylated-DNA--protein-cysteine methyltransferase"/>
    <property type="match status" value="1"/>
</dbReference>
<dbReference type="RefSeq" id="WP_078666023.1">
    <property type="nucleotide sequence ID" value="NZ_FUXM01000026.1"/>
</dbReference>
<evidence type="ECO:0000259" key="10">
    <source>
        <dbReference type="Pfam" id="PF01035"/>
    </source>
</evidence>
<dbReference type="InterPro" id="IPR008332">
    <property type="entry name" value="MethylG_MeTrfase_N"/>
</dbReference>
<dbReference type="SUPFAM" id="SSF46767">
    <property type="entry name" value="Methylated DNA-protein cysteine methyltransferase, C-terminal domain"/>
    <property type="match status" value="1"/>
</dbReference>
<gene>
    <name evidence="12" type="ORF">SAMN02745885_01991</name>
</gene>
<sequence>MEIIRWSEMLSPIGPLVLVSTEKGLCRLVLPGEGQATLLNWLNRKWTEEIVVERNLKAHQQAIEQLGAYFAGELQQFDLPLDVSGSPFQLQVWQELQKIPYGETRTYQEIATNIGKPRAVRAVGQANNRNPIPVIIPCHRVIGKSGALVGYGGGLEVKLYLLGLEGAPGFSG</sequence>
<evidence type="ECO:0000313" key="13">
    <source>
        <dbReference type="Proteomes" id="UP000189933"/>
    </source>
</evidence>
<comment type="catalytic activity">
    <reaction evidence="1 9">
        <text>a 4-O-methyl-thymidine in DNA + L-cysteinyl-[protein] = a thymidine in DNA + S-methyl-L-cysteinyl-[protein]</text>
        <dbReference type="Rhea" id="RHEA:53428"/>
        <dbReference type="Rhea" id="RHEA-COMP:10131"/>
        <dbReference type="Rhea" id="RHEA-COMP:10132"/>
        <dbReference type="Rhea" id="RHEA-COMP:13555"/>
        <dbReference type="Rhea" id="RHEA-COMP:13556"/>
        <dbReference type="ChEBI" id="CHEBI:29950"/>
        <dbReference type="ChEBI" id="CHEBI:82612"/>
        <dbReference type="ChEBI" id="CHEBI:137386"/>
        <dbReference type="ChEBI" id="CHEBI:137387"/>
        <dbReference type="EC" id="2.1.1.63"/>
    </reaction>
</comment>